<protein>
    <recommendedName>
        <fullName evidence="4">Acyl-CoA carboxylase subunit epsilon</fullName>
    </recommendedName>
</protein>
<dbReference type="EMBL" id="QJVC01000019">
    <property type="protein sequence ID" value="PYI37638.1"/>
    <property type="molecule type" value="Genomic_DNA"/>
</dbReference>
<evidence type="ECO:0008006" key="4">
    <source>
        <dbReference type="Google" id="ProtNLM"/>
    </source>
</evidence>
<gene>
    <name evidence="2" type="ORF">CVS30_14680</name>
</gene>
<sequence length="78" mass="8259">MTATQDPSHEPSEAPLLSVTRGNPTAEELAAVTAVVLALQSGNGGAEKAKPPIRQWVRRAQLHLPPKPGAGSWRRSGR</sequence>
<evidence type="ECO:0000256" key="1">
    <source>
        <dbReference type="SAM" id="MobiDB-lite"/>
    </source>
</evidence>
<name>A0A2V5ILW6_9MICC</name>
<comment type="caution">
    <text evidence="2">The sequence shown here is derived from an EMBL/GenBank/DDBJ whole genome shotgun (WGS) entry which is preliminary data.</text>
</comment>
<dbReference type="Proteomes" id="UP000247980">
    <property type="component" value="Unassembled WGS sequence"/>
</dbReference>
<reference evidence="2 3" key="1">
    <citation type="submission" date="2018-05" db="EMBL/GenBank/DDBJ databases">
        <title>Genetic diversity of glacier-inhabiting Cryobacterium bacteria in China and description of Cryobacterium mengkeensis sp. nov. and Arthrobacter glacialis sp. nov.</title>
        <authorList>
            <person name="Liu Q."/>
            <person name="Xin Y.-H."/>
        </authorList>
    </citation>
    <scope>NUCLEOTIDE SEQUENCE [LARGE SCALE GENOMIC DNA]</scope>
    <source>
        <strain evidence="2 3">B7</strain>
    </source>
</reference>
<organism evidence="2 3">
    <name type="scientific">Arthrobacter psychrolactophilus</name>
    <dbReference type="NCBI Taxonomy" id="92442"/>
    <lineage>
        <taxon>Bacteria</taxon>
        <taxon>Bacillati</taxon>
        <taxon>Actinomycetota</taxon>
        <taxon>Actinomycetes</taxon>
        <taxon>Micrococcales</taxon>
        <taxon>Micrococcaceae</taxon>
        <taxon>Arthrobacter</taxon>
    </lineage>
</organism>
<accession>A0A2V5ILW6</accession>
<dbReference type="GO" id="GO:0003989">
    <property type="term" value="F:acetyl-CoA carboxylase activity"/>
    <property type="evidence" value="ECO:0007669"/>
    <property type="project" value="InterPro"/>
</dbReference>
<evidence type="ECO:0000313" key="3">
    <source>
        <dbReference type="Proteomes" id="UP000247980"/>
    </source>
</evidence>
<proteinExistence type="predicted"/>
<evidence type="ECO:0000313" key="2">
    <source>
        <dbReference type="EMBL" id="PYI37638.1"/>
    </source>
</evidence>
<dbReference type="InterPro" id="IPR032716">
    <property type="entry name" value="ACC_epsilon"/>
</dbReference>
<dbReference type="GO" id="GO:0004658">
    <property type="term" value="F:propionyl-CoA carboxylase activity"/>
    <property type="evidence" value="ECO:0007669"/>
    <property type="project" value="InterPro"/>
</dbReference>
<dbReference type="OrthoDB" id="4954177at2"/>
<dbReference type="AlphaFoldDB" id="A0A2V5ILW6"/>
<keyword evidence="3" id="KW-1185">Reference proteome</keyword>
<feature type="region of interest" description="Disordered" evidence="1">
    <location>
        <begin position="1"/>
        <end position="22"/>
    </location>
</feature>
<dbReference type="Pfam" id="PF13822">
    <property type="entry name" value="ACC_epsilon"/>
    <property type="match status" value="1"/>
</dbReference>
<dbReference type="RefSeq" id="WP_110486231.1">
    <property type="nucleotide sequence ID" value="NZ_QJVC01000019.1"/>
</dbReference>
<feature type="region of interest" description="Disordered" evidence="1">
    <location>
        <begin position="59"/>
        <end position="78"/>
    </location>
</feature>